<name>A0A7Z8JZ72_9CELL</name>
<dbReference type="AlphaFoldDB" id="A0A7Z8JZ72"/>
<gene>
    <name evidence="1" type="ORF">FA014_09135</name>
</gene>
<organism evidence="1 2">
    <name type="scientific">Cellulomonas hominis</name>
    <dbReference type="NCBI Taxonomy" id="156981"/>
    <lineage>
        <taxon>Bacteria</taxon>
        <taxon>Bacillati</taxon>
        <taxon>Actinomycetota</taxon>
        <taxon>Actinomycetes</taxon>
        <taxon>Micrococcales</taxon>
        <taxon>Cellulomonadaceae</taxon>
        <taxon>Cellulomonas</taxon>
    </lineage>
</organism>
<comment type="caution">
    <text evidence="1">The sequence shown here is derived from an EMBL/GenBank/DDBJ whole genome shotgun (WGS) entry which is preliminary data.</text>
</comment>
<dbReference type="Proteomes" id="UP000308121">
    <property type="component" value="Unassembled WGS sequence"/>
</dbReference>
<dbReference type="EMBL" id="SZYE01000058">
    <property type="protein sequence ID" value="TKR23827.1"/>
    <property type="molecule type" value="Genomic_DNA"/>
</dbReference>
<evidence type="ECO:0008006" key="3">
    <source>
        <dbReference type="Google" id="ProtNLM"/>
    </source>
</evidence>
<protein>
    <recommendedName>
        <fullName evidence="3">SipW-cognate class signal peptide</fullName>
    </recommendedName>
</protein>
<accession>A0A7Z8JZ72</accession>
<reference evidence="1 2" key="1">
    <citation type="submission" date="2019-05" db="EMBL/GenBank/DDBJ databases">
        <title>Genome sequence of Cellulomonas hominis strain CS1.</title>
        <authorList>
            <person name="Belmont J."/>
            <person name="Maclea K.S."/>
        </authorList>
    </citation>
    <scope>NUCLEOTIDE SEQUENCE [LARGE SCALE GENOMIC DNA]</scope>
    <source>
        <strain evidence="1 2">CS1</strain>
    </source>
</reference>
<proteinExistence type="predicted"/>
<evidence type="ECO:0000313" key="2">
    <source>
        <dbReference type="Proteomes" id="UP000308121"/>
    </source>
</evidence>
<evidence type="ECO:0000313" key="1">
    <source>
        <dbReference type="EMBL" id="TKR23827.1"/>
    </source>
</evidence>
<sequence length="213" mass="21905">MRMTTRMDELLREMITPPPPRRDPARRRRLVATAGILGMAALGMTSLVTSAIFTDNDDTGRSGIITGSVDVEAGEDAAFTLPPGNLAPGDEIYSPVTVTNAGSLALVYGVQYAATSDAKNLAGTLSLDVYALPAAQCTAAGVDGATPIGTSGAGLAGTATEIVPIGRSLISAAAEDLCVRVSVPDTIGNEYQNASADLQLTFAAEQDPTDPHR</sequence>